<proteinExistence type="inferred from homology"/>
<comment type="subcellular location">
    <subcellularLocation>
        <location evidence="1">Cytoplasm</location>
        <location evidence="1">Cytoskeleton</location>
    </subcellularLocation>
</comment>
<dbReference type="InterPro" id="IPR036961">
    <property type="entry name" value="Kinesin_motor_dom_sf"/>
</dbReference>
<dbReference type="AlphaFoldDB" id="A0A6A3D4I4"/>
<sequence>MISCISPNAGSCEHTLNTLRYADRVKSLSRSGNPRRDQAGNPLPPSNKDASSASSLLATADAEDVFEQQQEVKFAHMGRKIVEKDVYAADFNKQPSKFSSSYPFNGREESGKASGPVDRDRFEVNGNYGGSTSQRVYSSNSQYSADTEEKVPKVSPPRRKATREEKPEKMRNMAKKDGGSSDLSTSNSRQPNAVNNYEANNFGYREYDPEPSADDTEEKVTKVSPPRRKTREEKPEKLRNMAKKDGGGSDSVNNYETSNVGYRQYDPEPPTDENINAILEEEEALIASHRKEIEDTMEIVREEMKLLAEVDQPGSHIDNYVTQLSFVLSRKAASLVSLQARLSRFQHRLKEKEILSRKRVPR</sequence>
<evidence type="ECO:0000256" key="3">
    <source>
        <dbReference type="ARBA" id="ARBA00022701"/>
    </source>
</evidence>
<dbReference type="PANTHER" id="PTHR47971">
    <property type="entry name" value="KINESIN-RELATED PROTEIN 6"/>
    <property type="match status" value="1"/>
</dbReference>
<feature type="compositionally biased region" description="Basic and acidic residues" evidence="8">
    <location>
        <begin position="162"/>
        <end position="179"/>
    </location>
</feature>
<reference evidence="10" key="1">
    <citation type="submission" date="2019-09" db="EMBL/GenBank/DDBJ databases">
        <title>Draft genome information of white flower Hibiscus syriacus.</title>
        <authorList>
            <person name="Kim Y.-M."/>
        </authorList>
    </citation>
    <scope>NUCLEOTIDE SEQUENCE [LARGE SCALE GENOMIC DNA]</scope>
    <source>
        <strain evidence="10">YM2019G1</strain>
    </source>
</reference>
<protein>
    <submittedName>
        <fullName evidence="10">Ubiquitin-like-specific protease ESD4-like</fullName>
    </submittedName>
</protein>
<keyword evidence="7" id="KW-0175">Coiled coil</keyword>
<feature type="compositionally biased region" description="Polar residues" evidence="8">
    <location>
        <begin position="130"/>
        <end position="145"/>
    </location>
</feature>
<feature type="compositionally biased region" description="Basic and acidic residues" evidence="8">
    <location>
        <begin position="230"/>
        <end position="247"/>
    </location>
</feature>
<keyword evidence="11" id="KW-1185">Reference proteome</keyword>
<evidence type="ECO:0000256" key="7">
    <source>
        <dbReference type="SAM" id="Coils"/>
    </source>
</evidence>
<feature type="region of interest" description="Disordered" evidence="8">
    <location>
        <begin position="28"/>
        <end position="56"/>
    </location>
</feature>
<evidence type="ECO:0000259" key="9">
    <source>
        <dbReference type="PROSITE" id="PS50067"/>
    </source>
</evidence>
<feature type="compositionally biased region" description="Polar residues" evidence="8">
    <location>
        <begin position="181"/>
        <end position="199"/>
    </location>
</feature>
<dbReference type="GO" id="GO:0008233">
    <property type="term" value="F:peptidase activity"/>
    <property type="evidence" value="ECO:0007669"/>
    <property type="project" value="UniProtKB-KW"/>
</dbReference>
<dbReference type="InterPro" id="IPR027640">
    <property type="entry name" value="Kinesin-like_fam"/>
</dbReference>
<evidence type="ECO:0000313" key="11">
    <source>
        <dbReference type="Proteomes" id="UP000436088"/>
    </source>
</evidence>
<gene>
    <name evidence="10" type="ORF">F3Y22_tig00000778pilonHSYRG00446</name>
</gene>
<dbReference type="Gene3D" id="3.40.850.10">
    <property type="entry name" value="Kinesin motor domain"/>
    <property type="match status" value="1"/>
</dbReference>
<accession>A0A6A3D4I4</accession>
<keyword evidence="5" id="KW-0206">Cytoskeleton</keyword>
<dbReference type="PROSITE" id="PS50067">
    <property type="entry name" value="KINESIN_MOTOR_2"/>
    <property type="match status" value="1"/>
</dbReference>
<feature type="domain" description="Kinesin motor" evidence="9">
    <location>
        <begin position="1"/>
        <end position="28"/>
    </location>
</feature>
<evidence type="ECO:0000256" key="5">
    <source>
        <dbReference type="ARBA" id="ARBA00023212"/>
    </source>
</evidence>
<name>A0A6A3D4I4_HIBSY</name>
<dbReference type="EMBL" id="VEPZ02000074">
    <property type="protein sequence ID" value="KAE8734261.1"/>
    <property type="molecule type" value="Genomic_DNA"/>
</dbReference>
<feature type="region of interest" description="Disordered" evidence="8">
    <location>
        <begin position="97"/>
        <end position="255"/>
    </location>
</feature>
<dbReference type="GO" id="GO:0005874">
    <property type="term" value="C:microtubule"/>
    <property type="evidence" value="ECO:0007669"/>
    <property type="project" value="UniProtKB-KW"/>
</dbReference>
<dbReference type="GO" id="GO:0008017">
    <property type="term" value="F:microtubule binding"/>
    <property type="evidence" value="ECO:0007669"/>
    <property type="project" value="InterPro"/>
</dbReference>
<dbReference type="GO" id="GO:0006508">
    <property type="term" value="P:proteolysis"/>
    <property type="evidence" value="ECO:0007669"/>
    <property type="project" value="UniProtKB-KW"/>
</dbReference>
<feature type="compositionally biased region" description="Basic and acidic residues" evidence="8">
    <location>
        <begin position="106"/>
        <end position="123"/>
    </location>
</feature>
<dbReference type="GO" id="GO:0003777">
    <property type="term" value="F:microtubule motor activity"/>
    <property type="evidence" value="ECO:0007669"/>
    <property type="project" value="InterPro"/>
</dbReference>
<evidence type="ECO:0000256" key="6">
    <source>
        <dbReference type="PROSITE-ProRule" id="PRU00283"/>
    </source>
</evidence>
<evidence type="ECO:0000313" key="10">
    <source>
        <dbReference type="EMBL" id="KAE8734261.1"/>
    </source>
</evidence>
<keyword evidence="3" id="KW-0493">Microtubule</keyword>
<dbReference type="Proteomes" id="UP000436088">
    <property type="component" value="Unassembled WGS sequence"/>
</dbReference>
<feature type="coiled-coil region" evidence="7">
    <location>
        <begin position="279"/>
        <end position="310"/>
    </location>
</feature>
<evidence type="ECO:0000256" key="2">
    <source>
        <dbReference type="ARBA" id="ARBA00022490"/>
    </source>
</evidence>
<keyword evidence="4" id="KW-0505">Motor protein</keyword>
<dbReference type="InterPro" id="IPR001752">
    <property type="entry name" value="Kinesin_motor_dom"/>
</dbReference>
<comment type="caution">
    <text evidence="10">The sequence shown here is derived from an EMBL/GenBank/DDBJ whole genome shotgun (WGS) entry which is preliminary data.</text>
</comment>
<evidence type="ECO:0000256" key="8">
    <source>
        <dbReference type="SAM" id="MobiDB-lite"/>
    </source>
</evidence>
<comment type="similarity">
    <text evidence="6">Belongs to the TRAFAC class myosin-kinesin ATPase superfamily. Kinesin family.</text>
</comment>
<keyword evidence="2" id="KW-0963">Cytoplasm</keyword>
<dbReference type="GO" id="GO:0007018">
    <property type="term" value="P:microtubule-based movement"/>
    <property type="evidence" value="ECO:0007669"/>
    <property type="project" value="InterPro"/>
</dbReference>
<dbReference type="PANTHER" id="PTHR47971:SF8">
    <property type="entry name" value="KINESIN-LIKE PROTEIN"/>
    <property type="match status" value="1"/>
</dbReference>
<evidence type="ECO:0000256" key="4">
    <source>
        <dbReference type="ARBA" id="ARBA00023175"/>
    </source>
</evidence>
<evidence type="ECO:0000256" key="1">
    <source>
        <dbReference type="ARBA" id="ARBA00004245"/>
    </source>
</evidence>
<comment type="caution">
    <text evidence="6">Lacks conserved residue(s) required for the propagation of feature annotation.</text>
</comment>
<dbReference type="GO" id="GO:0005524">
    <property type="term" value="F:ATP binding"/>
    <property type="evidence" value="ECO:0007669"/>
    <property type="project" value="InterPro"/>
</dbReference>
<dbReference type="GO" id="GO:0007019">
    <property type="term" value="P:microtubule depolymerization"/>
    <property type="evidence" value="ECO:0007669"/>
    <property type="project" value="TreeGrafter"/>
</dbReference>
<organism evidence="10 11">
    <name type="scientific">Hibiscus syriacus</name>
    <name type="common">Rose of Sharon</name>
    <dbReference type="NCBI Taxonomy" id="106335"/>
    <lineage>
        <taxon>Eukaryota</taxon>
        <taxon>Viridiplantae</taxon>
        <taxon>Streptophyta</taxon>
        <taxon>Embryophyta</taxon>
        <taxon>Tracheophyta</taxon>
        <taxon>Spermatophyta</taxon>
        <taxon>Magnoliopsida</taxon>
        <taxon>eudicotyledons</taxon>
        <taxon>Gunneridae</taxon>
        <taxon>Pentapetalae</taxon>
        <taxon>rosids</taxon>
        <taxon>malvids</taxon>
        <taxon>Malvales</taxon>
        <taxon>Malvaceae</taxon>
        <taxon>Malvoideae</taxon>
        <taxon>Hibiscus</taxon>
    </lineage>
</organism>